<evidence type="ECO:0000256" key="5">
    <source>
        <dbReference type="SAM" id="SignalP"/>
    </source>
</evidence>
<dbReference type="InterPro" id="IPR013126">
    <property type="entry name" value="Hsp_70_fam"/>
</dbReference>
<dbReference type="OMA" id="SRTPMIQ"/>
<feature type="compositionally biased region" description="Low complexity" evidence="4">
    <location>
        <begin position="872"/>
        <end position="890"/>
    </location>
</feature>
<evidence type="ECO:0000256" key="3">
    <source>
        <dbReference type="ARBA" id="ARBA00023186"/>
    </source>
</evidence>
<evidence type="ECO:0000256" key="1">
    <source>
        <dbReference type="ARBA" id="ARBA00022741"/>
    </source>
</evidence>
<proteinExistence type="predicted"/>
<evidence type="ECO:0000256" key="4">
    <source>
        <dbReference type="SAM" id="MobiDB-lite"/>
    </source>
</evidence>
<feature type="compositionally biased region" description="Basic and acidic residues" evidence="4">
    <location>
        <begin position="582"/>
        <end position="594"/>
    </location>
</feature>
<feature type="chain" id="PRO_5035848115" evidence="5">
    <location>
        <begin position="21"/>
        <end position="900"/>
    </location>
</feature>
<sequence>MIKYLLLCLIAIIANGAVLGIDFGSEFIKAVLISPGKSFTIIENTTSKRKTENAIAFYNKERLYESDGVSKKSKSPKNTFTFLNKFLGALANDEKIVEISKQSYEDFKIEIEEREGTFAFEVDGVLVEGKDTMIVKVEELAGMVLKFIAKLVDFNHQIQIKDVVLTVPSEWNISQRSALKSAAQLAELEVLGIINENTAAALYYALERQDENKHTALFYNIGSYNIQVSLVEFQAIDSQKKKIETLRVLADYSIPNAGGQSLDILLANHFAKEFDSQPSRQGKKSIFTNSRAMNKLLKASNKYKEILSANKETQVYLEGLIDGEDYSTSIQRSTFESLFEDRLQQLIDPINYVLEKCNKTKEDINIVELIGGGIRVPKIQQILANYFGSVEVGTHLNGDESMAFGAAFHAANLSHSFKVRPIQLTDGFSFSSSIEINGVNDDDYHKEFSLFGYKKKYGSTRSLEFTYDKNLRLDIYVEKDGQRSKLMSYHLNNITNATELNFTKPEISLTFKSTSNEFIKLESAEMKVEEIKLIEIKPNVTTTNTTSSQDKTQSKNKTETKENESTEEGDLSEETEQQVDEEVQKIEEPPKNDEPVVEVPQFKKQKIIHTFPINYTITHHFVLGLNQQEIDESKKIIKQFETAEENSRKLSEIKNKLESLIYTVREVKDAEYFQKASTETERNEILKTIEEHAEYLDSDEAWTADFEKFNTKFTQLNNMLKPIQVRLDEAKARPQAINETITKLTDFHKKANSLNSTMPWVPEEKKAKFLGHLTNTTDWFKSKLEEQEKRELHQDPAFLIEELKKKMDKVSEEYTKIKSISKPRKTQEQKDEEKKKKEEKKQQNNKKDSESDPTKGSKQEQQSQQDEKEEQQNQQQQDENFQDQQDSQTQGDDDPTIEDL</sequence>
<comment type="caution">
    <text evidence="6">The sequence shown here is derived from an EMBL/GenBank/DDBJ whole genome shotgun (WGS) entry which is preliminary data.</text>
</comment>
<name>A0A8S1KWA3_PARPR</name>
<keyword evidence="7" id="KW-1185">Reference proteome</keyword>
<dbReference type="PANTHER" id="PTHR45639:SF3">
    <property type="entry name" value="HYPOXIA UP-REGULATED PROTEIN 1"/>
    <property type="match status" value="1"/>
</dbReference>
<evidence type="ECO:0000313" key="6">
    <source>
        <dbReference type="EMBL" id="CAD8057612.1"/>
    </source>
</evidence>
<dbReference type="EMBL" id="CAJJDM010000025">
    <property type="protein sequence ID" value="CAD8057612.1"/>
    <property type="molecule type" value="Genomic_DNA"/>
</dbReference>
<dbReference type="GO" id="GO:0030968">
    <property type="term" value="P:endoplasmic reticulum unfolded protein response"/>
    <property type="evidence" value="ECO:0007669"/>
    <property type="project" value="TreeGrafter"/>
</dbReference>
<feature type="compositionally biased region" description="Basic and acidic residues" evidence="4">
    <location>
        <begin position="552"/>
        <end position="564"/>
    </location>
</feature>
<protein>
    <submittedName>
        <fullName evidence="6">Uncharacterized protein</fullName>
    </submittedName>
</protein>
<evidence type="ECO:0000256" key="2">
    <source>
        <dbReference type="ARBA" id="ARBA00022840"/>
    </source>
</evidence>
<feature type="region of interest" description="Disordered" evidence="4">
    <location>
        <begin position="815"/>
        <end position="900"/>
    </location>
</feature>
<organism evidence="6 7">
    <name type="scientific">Paramecium primaurelia</name>
    <dbReference type="NCBI Taxonomy" id="5886"/>
    <lineage>
        <taxon>Eukaryota</taxon>
        <taxon>Sar</taxon>
        <taxon>Alveolata</taxon>
        <taxon>Ciliophora</taxon>
        <taxon>Intramacronucleata</taxon>
        <taxon>Oligohymenophorea</taxon>
        <taxon>Peniculida</taxon>
        <taxon>Parameciidae</taxon>
        <taxon>Paramecium</taxon>
    </lineage>
</organism>
<reference evidence="6" key="1">
    <citation type="submission" date="2021-01" db="EMBL/GenBank/DDBJ databases">
        <authorList>
            <consortium name="Genoscope - CEA"/>
            <person name="William W."/>
        </authorList>
    </citation>
    <scope>NUCLEOTIDE SEQUENCE</scope>
</reference>
<dbReference type="FunFam" id="3.90.640.10:FF:000004">
    <property type="entry name" value="Heat shock 70 kDa protein 4"/>
    <property type="match status" value="1"/>
</dbReference>
<feature type="compositionally biased region" description="Low complexity" evidence="4">
    <location>
        <begin position="542"/>
        <end position="551"/>
    </location>
</feature>
<dbReference type="CDD" id="cd10230">
    <property type="entry name" value="ASKHA_NBD_HSP70_HYOU1"/>
    <property type="match status" value="1"/>
</dbReference>
<dbReference type="Proteomes" id="UP000688137">
    <property type="component" value="Unassembled WGS sequence"/>
</dbReference>
<dbReference type="GO" id="GO:0034663">
    <property type="term" value="C:endoplasmic reticulum chaperone complex"/>
    <property type="evidence" value="ECO:0007669"/>
    <property type="project" value="TreeGrafter"/>
</dbReference>
<dbReference type="FunFam" id="1.20.1270.10:FF:000097">
    <property type="entry name" value="Uncharacterized protein"/>
    <property type="match status" value="1"/>
</dbReference>
<feature type="compositionally biased region" description="Acidic residues" evidence="4">
    <location>
        <begin position="891"/>
        <end position="900"/>
    </location>
</feature>
<feature type="compositionally biased region" description="Basic and acidic residues" evidence="4">
    <location>
        <begin position="825"/>
        <end position="858"/>
    </location>
</feature>
<dbReference type="PANTHER" id="PTHR45639">
    <property type="entry name" value="HSC70CB, ISOFORM G-RELATED"/>
    <property type="match status" value="1"/>
</dbReference>
<accession>A0A8S1KWA3</accession>
<keyword evidence="5" id="KW-0732">Signal</keyword>
<dbReference type="AlphaFoldDB" id="A0A8S1KWA3"/>
<dbReference type="GO" id="GO:0005524">
    <property type="term" value="F:ATP binding"/>
    <property type="evidence" value="ECO:0007669"/>
    <property type="project" value="UniProtKB-KW"/>
</dbReference>
<keyword evidence="2" id="KW-0067">ATP-binding</keyword>
<dbReference type="Pfam" id="PF00012">
    <property type="entry name" value="HSP70"/>
    <property type="match status" value="1"/>
</dbReference>
<feature type="region of interest" description="Disordered" evidence="4">
    <location>
        <begin position="542"/>
        <end position="596"/>
    </location>
</feature>
<gene>
    <name evidence="6" type="ORF">PPRIM_AZ9-3.1.T0260131</name>
</gene>
<feature type="compositionally biased region" description="Acidic residues" evidence="4">
    <location>
        <begin position="565"/>
        <end position="581"/>
    </location>
</feature>
<keyword evidence="3" id="KW-0143">Chaperone</keyword>
<dbReference type="GO" id="GO:0140662">
    <property type="term" value="F:ATP-dependent protein folding chaperone"/>
    <property type="evidence" value="ECO:0007669"/>
    <property type="project" value="InterPro"/>
</dbReference>
<feature type="signal peptide" evidence="5">
    <location>
        <begin position="1"/>
        <end position="20"/>
    </location>
</feature>
<keyword evidence="1" id="KW-0547">Nucleotide-binding</keyword>
<evidence type="ECO:0000313" key="7">
    <source>
        <dbReference type="Proteomes" id="UP000688137"/>
    </source>
</evidence>